<sequence>MHHITYTSQLRSQPCYYVCGRCGQRGKAGALVGALVGSEWKTQRTRGCGGLQDRRSFQSSAVARPEDRRTGELEVGCSRGERICGFAAGTQQGRVLEGEGDLLSCGVPHARHPTIRPLAPVCPPAVRLTKLRT</sequence>
<name>A0AAV7QM82_PLEWA</name>
<dbReference type="EMBL" id="JANPWB010000010">
    <property type="protein sequence ID" value="KAJ1140844.1"/>
    <property type="molecule type" value="Genomic_DNA"/>
</dbReference>
<gene>
    <name evidence="1" type="ORF">NDU88_007182</name>
</gene>
<keyword evidence="2" id="KW-1185">Reference proteome</keyword>
<organism evidence="1 2">
    <name type="scientific">Pleurodeles waltl</name>
    <name type="common">Iberian ribbed newt</name>
    <dbReference type="NCBI Taxonomy" id="8319"/>
    <lineage>
        <taxon>Eukaryota</taxon>
        <taxon>Metazoa</taxon>
        <taxon>Chordata</taxon>
        <taxon>Craniata</taxon>
        <taxon>Vertebrata</taxon>
        <taxon>Euteleostomi</taxon>
        <taxon>Amphibia</taxon>
        <taxon>Batrachia</taxon>
        <taxon>Caudata</taxon>
        <taxon>Salamandroidea</taxon>
        <taxon>Salamandridae</taxon>
        <taxon>Pleurodelinae</taxon>
        <taxon>Pleurodeles</taxon>
    </lineage>
</organism>
<evidence type="ECO:0000313" key="1">
    <source>
        <dbReference type="EMBL" id="KAJ1140844.1"/>
    </source>
</evidence>
<accession>A0AAV7QM82</accession>
<dbReference type="AlphaFoldDB" id="A0AAV7QM82"/>
<comment type="caution">
    <text evidence="1">The sequence shown here is derived from an EMBL/GenBank/DDBJ whole genome shotgun (WGS) entry which is preliminary data.</text>
</comment>
<evidence type="ECO:0000313" key="2">
    <source>
        <dbReference type="Proteomes" id="UP001066276"/>
    </source>
</evidence>
<reference evidence="1" key="1">
    <citation type="journal article" date="2022" name="bioRxiv">
        <title>Sequencing and chromosome-scale assembly of the giantPleurodeles waltlgenome.</title>
        <authorList>
            <person name="Brown T."/>
            <person name="Elewa A."/>
            <person name="Iarovenko S."/>
            <person name="Subramanian E."/>
            <person name="Araus A.J."/>
            <person name="Petzold A."/>
            <person name="Susuki M."/>
            <person name="Suzuki K.-i.T."/>
            <person name="Hayashi T."/>
            <person name="Toyoda A."/>
            <person name="Oliveira C."/>
            <person name="Osipova E."/>
            <person name="Leigh N.D."/>
            <person name="Simon A."/>
            <person name="Yun M.H."/>
        </authorList>
    </citation>
    <scope>NUCLEOTIDE SEQUENCE</scope>
    <source>
        <strain evidence="1">20211129_DDA</strain>
        <tissue evidence="1">Liver</tissue>
    </source>
</reference>
<dbReference type="Proteomes" id="UP001066276">
    <property type="component" value="Chromosome 6"/>
</dbReference>
<proteinExistence type="predicted"/>
<protein>
    <submittedName>
        <fullName evidence="1">Uncharacterized protein</fullName>
    </submittedName>
</protein>